<sequence>MITYVEEPVSYKRRQLLPLSTTHSLTESNFNSKEYFSLISTLPNEIVEIIFTYVIARELSTRELCKLVVKDAPLASILCRLLQMSTVVMDKSYHFKIKPPGPRSPSSTFTTNNYTRSSNKPVPASVIKPVVEFIKSSGLSPKLQLCDSSDSIFKEDHADERYICTELINSCSTVSIVMYNEQPAHYYTMPFLPGPPIPETYSVCPFIKQFPESLTKLRTFRTEVMFPHRYVQFVQTIKMLKDWRNKGICPQVILDLDLQNMDSEARLTNLINEEEIDFKVIIKKPMDREDLQFFESVEHRVESLSYSVFNGDSNYDWLSCFSSFDELTIRWTNSDYVPSEDCSFCLDNPSLRSLSLTNFPHYPTFSLVKMTSLISLKFKSCQLPALIFRMFPKSLEDLTLSKVTIIDDESIDLPLSLLRLNIDFGQYREIPTLKNTHMVTKLHDVSIQSICANKDIDDLTPNGGRNRLQQFVNKMPKSVINISSPIDLTSGLTRYSLSSLNNCNTLITGSDLSQNMESIPYNLEELKCPISMALIGQFPTKLKLLSVDLSTSPYKIESFSESFLSSLPLLVTLDVQLELPKVLDFTRVFKNASKKLNKFYISLVSADMKYDRISIIAESVPPRLSVLELTNRIWDSSGTKKLLDVTNKHEFDDYRAEFSDHIVVLPPTEFQWC</sequence>
<name>A0ACB5SUE4_AMBMO</name>
<evidence type="ECO:0000313" key="2">
    <source>
        <dbReference type="Proteomes" id="UP001165064"/>
    </source>
</evidence>
<proteinExistence type="predicted"/>
<accession>A0ACB5SUE4</accession>
<keyword evidence="2" id="KW-1185">Reference proteome</keyword>
<comment type="caution">
    <text evidence="1">The sequence shown here is derived from an EMBL/GenBank/DDBJ whole genome shotgun (WGS) entry which is preliminary data.</text>
</comment>
<dbReference type="EMBL" id="BSXS01000539">
    <property type="protein sequence ID" value="GME72904.1"/>
    <property type="molecule type" value="Genomic_DNA"/>
</dbReference>
<evidence type="ECO:0000313" key="1">
    <source>
        <dbReference type="EMBL" id="GME72904.1"/>
    </source>
</evidence>
<protein>
    <submittedName>
        <fullName evidence="1">Unnamed protein product</fullName>
    </submittedName>
</protein>
<gene>
    <name evidence="1" type="ORF">Amon02_000117900</name>
</gene>
<dbReference type="Proteomes" id="UP001165064">
    <property type="component" value="Unassembled WGS sequence"/>
</dbReference>
<organism evidence="1 2">
    <name type="scientific">Ambrosiozyma monospora</name>
    <name type="common">Yeast</name>
    <name type="synonym">Endomycopsis monosporus</name>
    <dbReference type="NCBI Taxonomy" id="43982"/>
    <lineage>
        <taxon>Eukaryota</taxon>
        <taxon>Fungi</taxon>
        <taxon>Dikarya</taxon>
        <taxon>Ascomycota</taxon>
        <taxon>Saccharomycotina</taxon>
        <taxon>Pichiomycetes</taxon>
        <taxon>Pichiales</taxon>
        <taxon>Pichiaceae</taxon>
        <taxon>Ambrosiozyma</taxon>
    </lineage>
</organism>
<reference evidence="1" key="1">
    <citation type="submission" date="2023-04" db="EMBL/GenBank/DDBJ databases">
        <title>Ambrosiozyma monospora NBRC 10751.</title>
        <authorList>
            <person name="Ichikawa N."/>
            <person name="Sato H."/>
            <person name="Tonouchi N."/>
        </authorList>
    </citation>
    <scope>NUCLEOTIDE SEQUENCE</scope>
    <source>
        <strain evidence="1">NBRC 10751</strain>
    </source>
</reference>